<name>A0A8B6CSX6_MYTGA</name>
<dbReference type="SUPFAM" id="SSF48726">
    <property type="entry name" value="Immunoglobulin"/>
    <property type="match status" value="1"/>
</dbReference>
<dbReference type="AlphaFoldDB" id="A0A8B6CSX6"/>
<dbReference type="InterPro" id="IPR013783">
    <property type="entry name" value="Ig-like_fold"/>
</dbReference>
<comment type="caution">
    <text evidence="2">The sequence shown here is derived from an EMBL/GenBank/DDBJ whole genome shotgun (WGS) entry which is preliminary data.</text>
</comment>
<dbReference type="Gene3D" id="2.60.40.10">
    <property type="entry name" value="Immunoglobulins"/>
    <property type="match status" value="1"/>
</dbReference>
<evidence type="ECO:0000313" key="3">
    <source>
        <dbReference type="Proteomes" id="UP000596742"/>
    </source>
</evidence>
<keyword evidence="3" id="KW-1185">Reference proteome</keyword>
<accession>A0A8B6CSX6</accession>
<sequence>MSSNWFKDTNDYELSCNWETTSTLRKHALKIKAVTFEDEGRYSIYVRNVISSAKLVIRDELLIKTEDIHYLLSVYILSNIATPAIRDVFDKEFNPHTLRETLQINKGTLLKLKQQKDINLEEWKLLFDHHKGSAINSAQFDLRLMVLLLRNITRLDIVNSLPDPTNTSKDADLSRIHFYRNSIAHNHGKMSNDDLVQSVKDLMEAAKRLRGMPMSSFPVGKQQQLWIDHFDSPDKLTQAVKGTCKPRYIIVILSKHSTSICHFPPCELMKKENKIRDKILLTTSQYVYHN</sequence>
<evidence type="ECO:0000259" key="1">
    <source>
        <dbReference type="Pfam" id="PF18738"/>
    </source>
</evidence>
<feature type="domain" description="DZIP3-like HEPN" evidence="1">
    <location>
        <begin position="95"/>
        <end position="211"/>
    </location>
</feature>
<evidence type="ECO:0000313" key="2">
    <source>
        <dbReference type="EMBL" id="VDI08659.1"/>
    </source>
</evidence>
<dbReference type="EMBL" id="UYJE01002212">
    <property type="protein sequence ID" value="VDI08659.1"/>
    <property type="molecule type" value="Genomic_DNA"/>
</dbReference>
<dbReference type="InterPro" id="IPR036179">
    <property type="entry name" value="Ig-like_dom_sf"/>
</dbReference>
<proteinExistence type="predicted"/>
<organism evidence="2 3">
    <name type="scientific">Mytilus galloprovincialis</name>
    <name type="common">Mediterranean mussel</name>
    <dbReference type="NCBI Taxonomy" id="29158"/>
    <lineage>
        <taxon>Eukaryota</taxon>
        <taxon>Metazoa</taxon>
        <taxon>Spiralia</taxon>
        <taxon>Lophotrochozoa</taxon>
        <taxon>Mollusca</taxon>
        <taxon>Bivalvia</taxon>
        <taxon>Autobranchia</taxon>
        <taxon>Pteriomorphia</taxon>
        <taxon>Mytilida</taxon>
        <taxon>Mytiloidea</taxon>
        <taxon>Mytilidae</taxon>
        <taxon>Mytilinae</taxon>
        <taxon>Mytilus</taxon>
    </lineage>
</organism>
<reference evidence="2" key="1">
    <citation type="submission" date="2018-11" db="EMBL/GenBank/DDBJ databases">
        <authorList>
            <person name="Alioto T."/>
            <person name="Alioto T."/>
        </authorList>
    </citation>
    <scope>NUCLEOTIDE SEQUENCE</scope>
</reference>
<dbReference type="Proteomes" id="UP000596742">
    <property type="component" value="Unassembled WGS sequence"/>
</dbReference>
<gene>
    <name evidence="2" type="ORF">MGAL_10B027137</name>
</gene>
<dbReference type="InterPro" id="IPR041249">
    <property type="entry name" value="HEPN_DZIP3"/>
</dbReference>
<protein>
    <recommendedName>
        <fullName evidence="1">DZIP3-like HEPN domain-containing protein</fullName>
    </recommendedName>
</protein>
<dbReference type="Pfam" id="PF18738">
    <property type="entry name" value="HEPN_DZIP3"/>
    <property type="match status" value="1"/>
</dbReference>
<dbReference type="OrthoDB" id="10497404at2759"/>